<evidence type="ECO:0000256" key="1">
    <source>
        <dbReference type="SAM" id="Phobius"/>
    </source>
</evidence>
<keyword evidence="1" id="KW-1133">Transmembrane helix</keyword>
<feature type="transmembrane region" description="Helical" evidence="1">
    <location>
        <begin position="53"/>
        <end position="72"/>
    </location>
</feature>
<dbReference type="AlphaFoldDB" id="A0A1G1VTC2"/>
<dbReference type="EMBL" id="MHCJ01000003">
    <property type="protein sequence ID" value="OGY18661.1"/>
    <property type="molecule type" value="Genomic_DNA"/>
</dbReference>
<organism evidence="3 4">
    <name type="scientific">Candidatus Chisholmbacteria bacterium RIFCSPHIGHO2_01_FULL_52_32</name>
    <dbReference type="NCBI Taxonomy" id="1797591"/>
    <lineage>
        <taxon>Bacteria</taxon>
        <taxon>Candidatus Chisholmiibacteriota</taxon>
    </lineage>
</organism>
<evidence type="ECO:0000256" key="2">
    <source>
        <dbReference type="SAM" id="SignalP"/>
    </source>
</evidence>
<evidence type="ECO:0000313" key="3">
    <source>
        <dbReference type="EMBL" id="OGY18661.1"/>
    </source>
</evidence>
<feature type="chain" id="PRO_5009581074" evidence="2">
    <location>
        <begin position="23"/>
        <end position="82"/>
    </location>
</feature>
<proteinExistence type="predicted"/>
<feature type="signal peptide" evidence="2">
    <location>
        <begin position="1"/>
        <end position="22"/>
    </location>
</feature>
<name>A0A1G1VTC2_9BACT</name>
<protein>
    <submittedName>
        <fullName evidence="3">Uncharacterized protein</fullName>
    </submittedName>
</protein>
<keyword evidence="1" id="KW-0812">Transmembrane</keyword>
<sequence>MRKFTVAFFVLVTSVFPPSAMAQEITQTCTPFYGGGVVCGAHTPVDTGFVSSAFFQIAAVAFVTGLSLFAIARRLKSVYLLE</sequence>
<evidence type="ECO:0000313" key="4">
    <source>
        <dbReference type="Proteomes" id="UP000179233"/>
    </source>
</evidence>
<dbReference type="Proteomes" id="UP000179233">
    <property type="component" value="Unassembled WGS sequence"/>
</dbReference>
<gene>
    <name evidence="3" type="ORF">A2786_04140</name>
</gene>
<reference evidence="3 4" key="1">
    <citation type="journal article" date="2016" name="Nat. Commun.">
        <title>Thousands of microbial genomes shed light on interconnected biogeochemical processes in an aquifer system.</title>
        <authorList>
            <person name="Anantharaman K."/>
            <person name="Brown C.T."/>
            <person name="Hug L.A."/>
            <person name="Sharon I."/>
            <person name="Castelle C.J."/>
            <person name="Probst A.J."/>
            <person name="Thomas B.C."/>
            <person name="Singh A."/>
            <person name="Wilkins M.J."/>
            <person name="Karaoz U."/>
            <person name="Brodie E.L."/>
            <person name="Williams K.H."/>
            <person name="Hubbard S.S."/>
            <person name="Banfield J.F."/>
        </authorList>
    </citation>
    <scope>NUCLEOTIDE SEQUENCE [LARGE SCALE GENOMIC DNA]</scope>
</reference>
<comment type="caution">
    <text evidence="3">The sequence shown here is derived from an EMBL/GenBank/DDBJ whole genome shotgun (WGS) entry which is preliminary data.</text>
</comment>
<keyword evidence="1" id="KW-0472">Membrane</keyword>
<accession>A0A1G1VTC2</accession>
<keyword evidence="2" id="KW-0732">Signal</keyword>